<feature type="repeat" description="TPR" evidence="1">
    <location>
        <begin position="28"/>
        <end position="61"/>
    </location>
</feature>
<feature type="repeat" description="TPR" evidence="1">
    <location>
        <begin position="100"/>
        <end position="133"/>
    </location>
</feature>
<feature type="compositionally biased region" description="Acidic residues" evidence="2">
    <location>
        <begin position="323"/>
        <end position="338"/>
    </location>
</feature>
<organism evidence="4 5">
    <name type="scientific">Diplocloster agilis</name>
    <dbReference type="NCBI Taxonomy" id="2850323"/>
    <lineage>
        <taxon>Bacteria</taxon>
        <taxon>Bacillati</taxon>
        <taxon>Bacillota</taxon>
        <taxon>Clostridia</taxon>
        <taxon>Lachnospirales</taxon>
        <taxon>Lachnospiraceae</taxon>
        <taxon>Diplocloster</taxon>
    </lineage>
</organism>
<accession>A0A949K4A5</accession>
<dbReference type="InterPro" id="IPR044650">
    <property type="entry name" value="SRFR1-like"/>
</dbReference>
<dbReference type="RefSeq" id="WP_238721352.1">
    <property type="nucleotide sequence ID" value="NZ_JAHQCW010000010.1"/>
</dbReference>
<evidence type="ECO:0000256" key="3">
    <source>
        <dbReference type="SAM" id="SignalP"/>
    </source>
</evidence>
<evidence type="ECO:0000313" key="5">
    <source>
        <dbReference type="Proteomes" id="UP000712157"/>
    </source>
</evidence>
<gene>
    <name evidence="4" type="ORF">KTH89_08225</name>
</gene>
<proteinExistence type="predicted"/>
<keyword evidence="1" id="KW-0802">TPR repeat</keyword>
<dbReference type="SUPFAM" id="SSF48452">
    <property type="entry name" value="TPR-like"/>
    <property type="match status" value="2"/>
</dbReference>
<evidence type="ECO:0000313" key="4">
    <source>
        <dbReference type="EMBL" id="MBU9736521.1"/>
    </source>
</evidence>
<dbReference type="AlphaFoldDB" id="A0A949K4A5"/>
<feature type="signal peptide" evidence="3">
    <location>
        <begin position="1"/>
        <end position="23"/>
    </location>
</feature>
<dbReference type="PANTHER" id="PTHR44749:SF1">
    <property type="entry name" value="TETRATRICOPEPTIDE-LIKE HELICAL DOMAIN-CONTAINING PROTEIN"/>
    <property type="match status" value="1"/>
</dbReference>
<reference evidence="4" key="1">
    <citation type="submission" date="2021-06" db="EMBL/GenBank/DDBJ databases">
        <title>Description of novel taxa of the family Lachnospiraceae.</title>
        <authorList>
            <person name="Chaplin A.V."/>
            <person name="Sokolova S.R."/>
            <person name="Pikina A.P."/>
            <person name="Korzhanova M."/>
            <person name="Belova V."/>
            <person name="Korostin D."/>
            <person name="Efimov B.A."/>
        </authorList>
    </citation>
    <scope>NUCLEOTIDE SEQUENCE</scope>
    <source>
        <strain evidence="4">ASD5720</strain>
    </source>
</reference>
<feature type="compositionally biased region" description="Gly residues" evidence="2">
    <location>
        <begin position="339"/>
        <end position="351"/>
    </location>
</feature>
<keyword evidence="3" id="KW-0732">Signal</keyword>
<evidence type="ECO:0000256" key="2">
    <source>
        <dbReference type="SAM" id="MobiDB-lite"/>
    </source>
</evidence>
<evidence type="ECO:0000256" key="1">
    <source>
        <dbReference type="PROSITE-ProRule" id="PRU00339"/>
    </source>
</evidence>
<dbReference type="InterPro" id="IPR019734">
    <property type="entry name" value="TPR_rpt"/>
</dbReference>
<dbReference type="Proteomes" id="UP000712157">
    <property type="component" value="Unassembled WGS sequence"/>
</dbReference>
<sequence length="351" mass="39527">MKRFITLLWIAVAVFMLSGCSNTKQEMELTYRDQGIKHMNAGDYTAAVTSFTKALQQAPGRVRELELDISYYKAAAQYKSGDFGGAIDTYTNLIDYKASADLYILRGSAYIGTGETEKAYADFDQAMEMDGKNYESYIRIYESLAQTDAEKAKGYLNEALKLEGKKDKDYLNRGEIYYYLGDYQNAEKELKEALKKENMESLLYLGKTYEAVQDPDTALDYYQQYQEKGRESQEVYNIMGMCKMNKGDYEGALQSFQAGLAMTDGTAFRQTLLFNEAVVYEYLLDFDTAAAKMAAYLEEFPDDTKAQKENEFLQTRRTKSAEEGDNPEESGDTDEGDGQDPGGQDGEGGEA</sequence>
<feature type="chain" id="PRO_5039066520" evidence="3">
    <location>
        <begin position="24"/>
        <end position="351"/>
    </location>
</feature>
<dbReference type="PANTHER" id="PTHR44749">
    <property type="entry name" value="SUPPRESSOR OF RPS4-RLD 1"/>
    <property type="match status" value="1"/>
</dbReference>
<comment type="caution">
    <text evidence="4">The sequence shown here is derived from an EMBL/GenBank/DDBJ whole genome shotgun (WGS) entry which is preliminary data.</text>
</comment>
<dbReference type="GO" id="GO:0045892">
    <property type="term" value="P:negative regulation of DNA-templated transcription"/>
    <property type="evidence" value="ECO:0007669"/>
    <property type="project" value="InterPro"/>
</dbReference>
<dbReference type="PROSITE" id="PS50005">
    <property type="entry name" value="TPR"/>
    <property type="match status" value="4"/>
</dbReference>
<protein>
    <submittedName>
        <fullName evidence="4">Tetratricopeptide repeat protein</fullName>
    </submittedName>
</protein>
<dbReference type="PROSITE" id="PS51257">
    <property type="entry name" value="PROKAR_LIPOPROTEIN"/>
    <property type="match status" value="1"/>
</dbReference>
<name>A0A949K4A5_9FIRM</name>
<keyword evidence="5" id="KW-1185">Reference proteome</keyword>
<dbReference type="Pfam" id="PF13181">
    <property type="entry name" value="TPR_8"/>
    <property type="match status" value="2"/>
</dbReference>
<feature type="region of interest" description="Disordered" evidence="2">
    <location>
        <begin position="303"/>
        <end position="351"/>
    </location>
</feature>
<dbReference type="EMBL" id="JAHQCW010000010">
    <property type="protein sequence ID" value="MBU9736521.1"/>
    <property type="molecule type" value="Genomic_DNA"/>
</dbReference>
<dbReference type="InterPro" id="IPR011990">
    <property type="entry name" value="TPR-like_helical_dom_sf"/>
</dbReference>
<dbReference type="SMART" id="SM00028">
    <property type="entry name" value="TPR"/>
    <property type="match status" value="4"/>
</dbReference>
<dbReference type="Pfam" id="PF13432">
    <property type="entry name" value="TPR_16"/>
    <property type="match status" value="2"/>
</dbReference>
<dbReference type="Gene3D" id="1.25.40.10">
    <property type="entry name" value="Tetratricopeptide repeat domain"/>
    <property type="match status" value="3"/>
</dbReference>
<feature type="repeat" description="TPR" evidence="1">
    <location>
        <begin position="167"/>
        <end position="200"/>
    </location>
</feature>
<feature type="repeat" description="TPR" evidence="1">
    <location>
        <begin position="233"/>
        <end position="266"/>
    </location>
</feature>